<sequence length="60" mass="6936">MFSFILHWSLVVREIVQSCSTFTPAKSGAVSIDYMHVRYSSDHQIHTESVDLALMSHIYY</sequence>
<dbReference type="AlphaFoldDB" id="A0A8T0JAV9"/>
<gene>
    <name evidence="2" type="ORF">KC19_1G223100</name>
</gene>
<dbReference type="Proteomes" id="UP000822688">
    <property type="component" value="Chromosome 1"/>
</dbReference>
<keyword evidence="3" id="KW-1185">Reference proteome</keyword>
<dbReference type="EMBL" id="CM026421">
    <property type="protein sequence ID" value="KAG0592079.1"/>
    <property type="molecule type" value="Genomic_DNA"/>
</dbReference>
<organism evidence="2 3">
    <name type="scientific">Ceratodon purpureus</name>
    <name type="common">Fire moss</name>
    <name type="synonym">Dicranum purpureum</name>
    <dbReference type="NCBI Taxonomy" id="3225"/>
    <lineage>
        <taxon>Eukaryota</taxon>
        <taxon>Viridiplantae</taxon>
        <taxon>Streptophyta</taxon>
        <taxon>Embryophyta</taxon>
        <taxon>Bryophyta</taxon>
        <taxon>Bryophytina</taxon>
        <taxon>Bryopsida</taxon>
        <taxon>Dicranidae</taxon>
        <taxon>Pseudoditrichales</taxon>
        <taxon>Ditrichaceae</taxon>
        <taxon>Ceratodon</taxon>
    </lineage>
</organism>
<evidence type="ECO:0000256" key="1">
    <source>
        <dbReference type="SAM" id="SignalP"/>
    </source>
</evidence>
<evidence type="ECO:0000313" key="3">
    <source>
        <dbReference type="Proteomes" id="UP000822688"/>
    </source>
</evidence>
<comment type="caution">
    <text evidence="2">The sequence shown here is derived from an EMBL/GenBank/DDBJ whole genome shotgun (WGS) entry which is preliminary data.</text>
</comment>
<name>A0A8T0JAV9_CERPU</name>
<feature type="chain" id="PRO_5035920076" evidence="1">
    <location>
        <begin position="22"/>
        <end position="60"/>
    </location>
</feature>
<keyword evidence="1" id="KW-0732">Signal</keyword>
<evidence type="ECO:0000313" key="2">
    <source>
        <dbReference type="EMBL" id="KAG0592079.1"/>
    </source>
</evidence>
<proteinExistence type="predicted"/>
<reference evidence="2" key="1">
    <citation type="submission" date="2020-06" db="EMBL/GenBank/DDBJ databases">
        <title>WGS assembly of Ceratodon purpureus strain R40.</title>
        <authorList>
            <person name="Carey S.B."/>
            <person name="Jenkins J."/>
            <person name="Shu S."/>
            <person name="Lovell J.T."/>
            <person name="Sreedasyam A."/>
            <person name="Maumus F."/>
            <person name="Tiley G.P."/>
            <person name="Fernandez-Pozo N."/>
            <person name="Barry K."/>
            <person name="Chen C."/>
            <person name="Wang M."/>
            <person name="Lipzen A."/>
            <person name="Daum C."/>
            <person name="Saski C.A."/>
            <person name="Payton A.C."/>
            <person name="Mcbreen J.C."/>
            <person name="Conrad R.E."/>
            <person name="Kollar L.M."/>
            <person name="Olsson S."/>
            <person name="Huttunen S."/>
            <person name="Landis J.B."/>
            <person name="Wickett N.J."/>
            <person name="Johnson M.G."/>
            <person name="Rensing S.A."/>
            <person name="Grimwood J."/>
            <person name="Schmutz J."/>
            <person name="Mcdaniel S.F."/>
        </authorList>
    </citation>
    <scope>NUCLEOTIDE SEQUENCE</scope>
    <source>
        <strain evidence="2">R40</strain>
    </source>
</reference>
<protein>
    <submittedName>
        <fullName evidence="2">Uncharacterized protein</fullName>
    </submittedName>
</protein>
<feature type="signal peptide" evidence="1">
    <location>
        <begin position="1"/>
        <end position="21"/>
    </location>
</feature>
<accession>A0A8T0JAV9</accession>